<accession>A0ABQ6BFY2</accession>
<gene>
    <name evidence="1" type="ORF">GCM10007857_77890</name>
</gene>
<evidence type="ECO:0000313" key="2">
    <source>
        <dbReference type="Proteomes" id="UP001156905"/>
    </source>
</evidence>
<organism evidence="1 2">
    <name type="scientific">Bradyrhizobium iriomotense</name>
    <dbReference type="NCBI Taxonomy" id="441950"/>
    <lineage>
        <taxon>Bacteria</taxon>
        <taxon>Pseudomonadati</taxon>
        <taxon>Pseudomonadota</taxon>
        <taxon>Alphaproteobacteria</taxon>
        <taxon>Hyphomicrobiales</taxon>
        <taxon>Nitrobacteraceae</taxon>
        <taxon>Bradyrhizobium</taxon>
    </lineage>
</organism>
<name>A0ABQ6BFY2_9BRAD</name>
<evidence type="ECO:0000313" key="1">
    <source>
        <dbReference type="EMBL" id="GLR91073.1"/>
    </source>
</evidence>
<protein>
    <submittedName>
        <fullName evidence="1">Uncharacterized protein</fullName>
    </submittedName>
</protein>
<dbReference type="EMBL" id="BSOW01000041">
    <property type="protein sequence ID" value="GLR91073.1"/>
    <property type="molecule type" value="Genomic_DNA"/>
</dbReference>
<dbReference type="Proteomes" id="UP001156905">
    <property type="component" value="Unassembled WGS sequence"/>
</dbReference>
<keyword evidence="2" id="KW-1185">Reference proteome</keyword>
<reference evidence="2" key="1">
    <citation type="journal article" date="2019" name="Int. J. Syst. Evol. Microbiol.">
        <title>The Global Catalogue of Microorganisms (GCM) 10K type strain sequencing project: providing services to taxonomists for standard genome sequencing and annotation.</title>
        <authorList>
            <consortium name="The Broad Institute Genomics Platform"/>
            <consortium name="The Broad Institute Genome Sequencing Center for Infectious Disease"/>
            <person name="Wu L."/>
            <person name="Ma J."/>
        </authorList>
    </citation>
    <scope>NUCLEOTIDE SEQUENCE [LARGE SCALE GENOMIC DNA]</scope>
    <source>
        <strain evidence="2">NBRC 102520</strain>
    </source>
</reference>
<comment type="caution">
    <text evidence="1">The sequence shown here is derived from an EMBL/GenBank/DDBJ whole genome shotgun (WGS) entry which is preliminary data.</text>
</comment>
<dbReference type="RefSeq" id="WP_284274216.1">
    <property type="nucleotide sequence ID" value="NZ_BSOW01000041.1"/>
</dbReference>
<proteinExistence type="predicted"/>
<sequence length="374" mass="41503">MSSRDLSTNDENRSEPASAEVQFALVIARMLETVQNHPEHMRQVVYDLARYKLDEQFTHADAQDIRRSKQALETAINGVEEFSRQQVSIPPPSIPQLPGSGLAAARQPPVRELPPATARTGIEVDRGPLRMRHPLWSITRRTAVLLLLAGAAVLAVQQRERLASFSSYFSRQERLVVAVSPAPVPLATAQPAPTTAQRSPLRPTDYGVYAAIDDRSLAELTLLPGRPPDIRVAVSAAFKAPEQAGLPNGHPKFIVFRRDSLNNGLERAEVRVVARIAREFSAEATGKKLGDADETWVIRNFSYPFRVSPLPDGPEMYELHSEDPALELPPGRYALILKNQAYYFRVDGDIIDPRQCIERVVATNGTFYSACRKP</sequence>